<dbReference type="PANTHER" id="PTHR48228:SF5">
    <property type="entry name" value="ALPHA-METHYLACYL-COA RACEMASE"/>
    <property type="match status" value="1"/>
</dbReference>
<dbReference type="InterPro" id="IPR003673">
    <property type="entry name" value="CoA-Trfase_fam_III"/>
</dbReference>
<name>A0A4V3JY37_9LEPT</name>
<gene>
    <name evidence="1" type="ORF">EHS15_10885</name>
</gene>
<dbReference type="AlphaFoldDB" id="A0A4V3JY37"/>
<dbReference type="Pfam" id="PF02515">
    <property type="entry name" value="CoA_transf_3"/>
    <property type="match status" value="1"/>
</dbReference>
<dbReference type="RefSeq" id="WP_135760600.1">
    <property type="nucleotide sequence ID" value="NZ_RQHW01000042.1"/>
</dbReference>
<comment type="caution">
    <text evidence="1">The sequence shown here is derived from an EMBL/GenBank/DDBJ whole genome shotgun (WGS) entry which is preliminary data.</text>
</comment>
<dbReference type="Gene3D" id="3.30.1540.10">
    <property type="entry name" value="formyl-coa transferase, domain 3"/>
    <property type="match status" value="1"/>
</dbReference>
<dbReference type="OrthoDB" id="9797653at2"/>
<dbReference type="SUPFAM" id="SSF89796">
    <property type="entry name" value="CoA-transferase family III (CaiB/BaiF)"/>
    <property type="match status" value="1"/>
</dbReference>
<proteinExistence type="predicted"/>
<sequence>MTKSNSSNPTGPLEGIKVIDLSLLLPGPLCSQHLADMGAEVIKIENPRAYDGSRAMFKGNTGYPALFMMLNRNKKAITLNLKRPSSQEILFKLLEDADILLEGFRPDGMDKMGIGYEVLKEKFPRLIYCGISGYGTSGKYVDFAGHDLNYLAISGVLHQTGNPPRPAGFQLADVGGGTLTAVSAILAALYYREKTGKGQKIDVSMTDASLQFLSLYGGILSASGKTPEAGNNILSGKLPNYNVYQTKEGRYVALGALEDMFFQTFLKVAGMENLTKEFPMTEENLPIIKQKLTDYFAGKTFSDLEPIFNNEDSCLSPILSMEEVAKDPHWKERKMVFETKHEKYGDILQFGSPFHFSETPFQYRMDPPDHGQHTDEILKSLGYTEEKIQAFRKDRVI</sequence>
<protein>
    <submittedName>
        <fullName evidence="1">CoA transferase</fullName>
    </submittedName>
</protein>
<dbReference type="PANTHER" id="PTHR48228">
    <property type="entry name" value="SUCCINYL-COA--D-CITRAMALATE COA-TRANSFERASE"/>
    <property type="match status" value="1"/>
</dbReference>
<dbReference type="Gene3D" id="3.40.50.10540">
    <property type="entry name" value="Crotonobetainyl-coa:carnitine coa-transferase, domain 1"/>
    <property type="match status" value="1"/>
</dbReference>
<dbReference type="EMBL" id="RQHW01000042">
    <property type="protein sequence ID" value="TGN18916.1"/>
    <property type="molecule type" value="Genomic_DNA"/>
</dbReference>
<evidence type="ECO:0000313" key="2">
    <source>
        <dbReference type="Proteomes" id="UP000298058"/>
    </source>
</evidence>
<keyword evidence="1" id="KW-0808">Transferase</keyword>
<reference evidence="1" key="1">
    <citation type="journal article" date="2019" name="PLoS Negl. Trop. Dis.">
        <title>Revisiting the worldwide diversity of Leptospira species in the environment.</title>
        <authorList>
            <person name="Vincent A.T."/>
            <person name="Schiettekatte O."/>
            <person name="Bourhy P."/>
            <person name="Veyrier F.J."/>
            <person name="Picardeau M."/>
        </authorList>
    </citation>
    <scope>NUCLEOTIDE SEQUENCE [LARGE SCALE GENOMIC DNA]</scope>
    <source>
        <strain evidence="1">201300427</strain>
    </source>
</reference>
<accession>A0A4V3JY37</accession>
<dbReference type="InterPro" id="IPR050509">
    <property type="entry name" value="CoA-transferase_III"/>
</dbReference>
<dbReference type="Proteomes" id="UP000298058">
    <property type="component" value="Unassembled WGS sequence"/>
</dbReference>
<dbReference type="InterPro" id="IPR044855">
    <property type="entry name" value="CoA-Trfase_III_dom3_sf"/>
</dbReference>
<dbReference type="InterPro" id="IPR023606">
    <property type="entry name" value="CoA-Trfase_III_dom_1_sf"/>
</dbReference>
<organism evidence="1 2">
    <name type="scientific">Leptospira idonii</name>
    <dbReference type="NCBI Taxonomy" id="1193500"/>
    <lineage>
        <taxon>Bacteria</taxon>
        <taxon>Pseudomonadati</taxon>
        <taxon>Spirochaetota</taxon>
        <taxon>Spirochaetia</taxon>
        <taxon>Leptospirales</taxon>
        <taxon>Leptospiraceae</taxon>
        <taxon>Leptospira</taxon>
    </lineage>
</organism>
<dbReference type="GO" id="GO:0016740">
    <property type="term" value="F:transferase activity"/>
    <property type="evidence" value="ECO:0007669"/>
    <property type="project" value="UniProtKB-KW"/>
</dbReference>
<keyword evidence="2" id="KW-1185">Reference proteome</keyword>
<evidence type="ECO:0000313" key="1">
    <source>
        <dbReference type="EMBL" id="TGN18916.1"/>
    </source>
</evidence>